<reference evidence="3" key="1">
    <citation type="journal article" date="2016" name="Nat. Commun.">
        <title>The Gonium pectorale genome demonstrates co-option of cell cycle regulation during the evolution of multicellularity.</title>
        <authorList>
            <person name="Hanschen E.R."/>
            <person name="Marriage T.N."/>
            <person name="Ferris P.J."/>
            <person name="Hamaji T."/>
            <person name="Toyoda A."/>
            <person name="Fujiyama A."/>
            <person name="Neme R."/>
            <person name="Noguchi H."/>
            <person name="Minakuchi Y."/>
            <person name="Suzuki M."/>
            <person name="Kawai-Toyooka H."/>
            <person name="Smith D.R."/>
            <person name="Sparks H."/>
            <person name="Anderson J."/>
            <person name="Bakaric R."/>
            <person name="Luria V."/>
            <person name="Karger A."/>
            <person name="Kirschner M.W."/>
            <person name="Durand P.M."/>
            <person name="Michod R.E."/>
            <person name="Nozaki H."/>
            <person name="Olson B.J."/>
        </authorList>
    </citation>
    <scope>NUCLEOTIDE SEQUENCE [LARGE SCALE GENOMIC DNA]</scope>
    <source>
        <strain evidence="3">NIES-2863</strain>
    </source>
</reference>
<feature type="compositionally biased region" description="Basic and acidic residues" evidence="1">
    <location>
        <begin position="235"/>
        <end position="251"/>
    </location>
</feature>
<keyword evidence="3" id="KW-1185">Reference proteome</keyword>
<evidence type="ECO:0000313" key="2">
    <source>
        <dbReference type="EMBL" id="KXZ56118.1"/>
    </source>
</evidence>
<feature type="region of interest" description="Disordered" evidence="1">
    <location>
        <begin position="1"/>
        <end position="28"/>
    </location>
</feature>
<protein>
    <submittedName>
        <fullName evidence="2">Uncharacterized protein</fullName>
    </submittedName>
</protein>
<feature type="region of interest" description="Disordered" evidence="1">
    <location>
        <begin position="219"/>
        <end position="286"/>
    </location>
</feature>
<feature type="compositionally biased region" description="Low complexity" evidence="1">
    <location>
        <begin position="68"/>
        <end position="82"/>
    </location>
</feature>
<proteinExistence type="predicted"/>
<evidence type="ECO:0000256" key="1">
    <source>
        <dbReference type="SAM" id="MobiDB-lite"/>
    </source>
</evidence>
<feature type="region of interest" description="Disordered" evidence="1">
    <location>
        <begin position="48"/>
        <end position="141"/>
    </location>
</feature>
<evidence type="ECO:0000313" key="3">
    <source>
        <dbReference type="Proteomes" id="UP000075714"/>
    </source>
</evidence>
<feature type="compositionally biased region" description="Low complexity" evidence="1">
    <location>
        <begin position="113"/>
        <end position="124"/>
    </location>
</feature>
<name>A0A150H2Q5_GONPE</name>
<sequence length="286" mass="29696">MRPSAFSVASRANSGTGGKPSGGILHDFQSSLLQEEERALAAVDAEFDRRFGRGSTPVPYGPVDPEALSRQLQQLQNQSNQNTISPAHSQIPRPPSAERSVPPPGGRRRSLFSNAANGNSNGGAPVNGGGGGMVGSPDLHHYPMNQRLARASCSAALMTNAGEAGASQESMLISSFDATTSPPTLNPKMRLASIRLSYADGIVGPGVAPASSGEVAVDGVVADVGSERNSPGRAPKAEVPHRDPPRPEDPMSRGTSGPQPPVMMLPPGVSPRRRSAEIFVRPAMST</sequence>
<accession>A0A150H2Q5</accession>
<gene>
    <name evidence="2" type="ORF">GPECTOR_1g1</name>
</gene>
<organism evidence="2 3">
    <name type="scientific">Gonium pectorale</name>
    <name type="common">Green alga</name>
    <dbReference type="NCBI Taxonomy" id="33097"/>
    <lineage>
        <taxon>Eukaryota</taxon>
        <taxon>Viridiplantae</taxon>
        <taxon>Chlorophyta</taxon>
        <taxon>core chlorophytes</taxon>
        <taxon>Chlorophyceae</taxon>
        <taxon>CS clade</taxon>
        <taxon>Chlamydomonadales</taxon>
        <taxon>Volvocaceae</taxon>
        <taxon>Gonium</taxon>
    </lineage>
</organism>
<dbReference type="EMBL" id="LSYV01000002">
    <property type="protein sequence ID" value="KXZ56118.1"/>
    <property type="molecule type" value="Genomic_DNA"/>
</dbReference>
<feature type="compositionally biased region" description="Gly residues" evidence="1">
    <location>
        <begin position="125"/>
        <end position="134"/>
    </location>
</feature>
<dbReference type="Proteomes" id="UP000075714">
    <property type="component" value="Unassembled WGS sequence"/>
</dbReference>
<comment type="caution">
    <text evidence="2">The sequence shown here is derived from an EMBL/GenBank/DDBJ whole genome shotgun (WGS) entry which is preliminary data.</text>
</comment>
<dbReference type="OrthoDB" id="545823at2759"/>
<dbReference type="AlphaFoldDB" id="A0A150H2Q5"/>